<protein>
    <recommendedName>
        <fullName evidence="3">Tail fiber protein</fullName>
    </recommendedName>
</protein>
<dbReference type="Proteomes" id="UP000297396">
    <property type="component" value="Unassembled WGS sequence"/>
</dbReference>
<sequence>MRIGNDGALHSLKLPERHYNKQVTQLTNDTGLDSESLALTAKAGKHISQQVAQLQQNIANNYIQNSKKSSAINSSSGDTVATSAAVKTAYDKATNAENNANGRVSKAGDTMTGGLSINHATGAGGLAGQYTTNAPFFADVGNAQGRNNYYPYIKGRVSNGDGWGTALSFGYVTPTNRNQFGQGVIHLIEDNGISKEWTFEHSGELRSPGDVITGQGRSLNQMKEVAVLAGEVNHDGWIPLPDGFSEA</sequence>
<dbReference type="OrthoDB" id="5690670at2"/>
<accession>A0A4Y9JUX2</accession>
<organism evidence="1 2">
    <name type="scientific">Muribacter muris</name>
    <dbReference type="NCBI Taxonomy" id="67855"/>
    <lineage>
        <taxon>Bacteria</taxon>
        <taxon>Pseudomonadati</taxon>
        <taxon>Pseudomonadota</taxon>
        <taxon>Gammaproteobacteria</taxon>
        <taxon>Pasteurellales</taxon>
        <taxon>Pasteurellaceae</taxon>
        <taxon>Muribacter</taxon>
    </lineage>
</organism>
<name>A0A4Y9JUX2_9PAST</name>
<proteinExistence type="predicted"/>
<evidence type="ECO:0000313" key="1">
    <source>
        <dbReference type="EMBL" id="TFV09551.1"/>
    </source>
</evidence>
<comment type="caution">
    <text evidence="1">The sequence shown here is derived from an EMBL/GenBank/DDBJ whole genome shotgun (WGS) entry which is preliminary data.</text>
</comment>
<gene>
    <name evidence="1" type="ORF">E4T80_08100</name>
</gene>
<evidence type="ECO:0000313" key="2">
    <source>
        <dbReference type="Proteomes" id="UP000297396"/>
    </source>
</evidence>
<dbReference type="EMBL" id="SPPA01000017">
    <property type="protein sequence ID" value="TFV09551.1"/>
    <property type="molecule type" value="Genomic_DNA"/>
</dbReference>
<dbReference type="AlphaFoldDB" id="A0A4Y9JUX2"/>
<evidence type="ECO:0008006" key="3">
    <source>
        <dbReference type="Google" id="ProtNLM"/>
    </source>
</evidence>
<reference evidence="1 2" key="1">
    <citation type="submission" date="2019-03" db="EMBL/GenBank/DDBJ databases">
        <title>Diversity of the mouse oral microbiome.</title>
        <authorList>
            <person name="Joseph S."/>
            <person name="Aduse-Opoku J."/>
            <person name="Curtis M."/>
            <person name="Wade W."/>
            <person name="Hashim A."/>
        </authorList>
    </citation>
    <scope>NUCLEOTIDE SEQUENCE [LARGE SCALE GENOMIC DNA]</scope>
    <source>
        <strain evidence="1 2">WT12</strain>
    </source>
</reference>